<feature type="binding site" evidence="9">
    <location>
        <position position="9"/>
    </location>
    <ligand>
        <name>a divalent metal cation</name>
        <dbReference type="ChEBI" id="CHEBI:60240"/>
    </ligand>
</feature>
<dbReference type="GO" id="GO:0004309">
    <property type="term" value="F:exopolyphosphatase activity"/>
    <property type="evidence" value="ECO:0007669"/>
    <property type="project" value="TreeGrafter"/>
</dbReference>
<evidence type="ECO:0000256" key="3">
    <source>
        <dbReference type="ARBA" id="ARBA00004496"/>
    </source>
</evidence>
<dbReference type="GO" id="GO:0000166">
    <property type="term" value="F:nucleotide binding"/>
    <property type="evidence" value="ECO:0007669"/>
    <property type="project" value="UniProtKB-KW"/>
</dbReference>
<dbReference type="RefSeq" id="WP_273377417.1">
    <property type="nucleotide sequence ID" value="NZ_JACSIR010000134.1"/>
</dbReference>
<reference evidence="11" key="1">
    <citation type="submission" date="2017-11" db="EMBL/GenBank/DDBJ databases">
        <title>Three new genomes from thermophilic consortium.</title>
        <authorList>
            <person name="Quaggio R."/>
            <person name="Amgarten D."/>
            <person name="Setubal J.C."/>
        </authorList>
    </citation>
    <scope>NUCLEOTIDE SEQUENCE</scope>
    <source>
        <strain evidence="11">ZCTH01-B2</strain>
    </source>
</reference>
<comment type="catalytic activity">
    <reaction evidence="1 9">
        <text>a ribonucleoside 5'-phosphate + H2O = a ribonucleoside + phosphate</text>
        <dbReference type="Rhea" id="RHEA:12484"/>
        <dbReference type="ChEBI" id="CHEBI:15377"/>
        <dbReference type="ChEBI" id="CHEBI:18254"/>
        <dbReference type="ChEBI" id="CHEBI:43474"/>
        <dbReference type="ChEBI" id="CHEBI:58043"/>
        <dbReference type="EC" id="3.1.3.5"/>
    </reaction>
</comment>
<evidence type="ECO:0000259" key="10">
    <source>
        <dbReference type="Pfam" id="PF01975"/>
    </source>
</evidence>
<dbReference type="InterPro" id="IPR002828">
    <property type="entry name" value="SurE-like_Pase/nucleotidase"/>
</dbReference>
<gene>
    <name evidence="9" type="primary">surE</name>
    <name evidence="11" type="ORF">CWE10_00375</name>
</gene>
<keyword evidence="6 9" id="KW-0479">Metal-binding</keyword>
<evidence type="ECO:0000256" key="8">
    <source>
        <dbReference type="ARBA" id="ARBA00022801"/>
    </source>
</evidence>
<dbReference type="GO" id="GO:0005737">
    <property type="term" value="C:cytoplasm"/>
    <property type="evidence" value="ECO:0007669"/>
    <property type="project" value="UniProtKB-SubCell"/>
</dbReference>
<dbReference type="InterPro" id="IPR036523">
    <property type="entry name" value="SurE-like_sf"/>
</dbReference>
<evidence type="ECO:0000256" key="5">
    <source>
        <dbReference type="ARBA" id="ARBA00022490"/>
    </source>
</evidence>
<comment type="cofactor">
    <cofactor evidence="9">
        <name>a divalent metal cation</name>
        <dbReference type="ChEBI" id="CHEBI:60240"/>
    </cofactor>
    <text evidence="9">Binds 1 divalent metal cation per subunit.</text>
</comment>
<dbReference type="Gene3D" id="3.40.1210.10">
    <property type="entry name" value="Survival protein SurE-like phosphatase/nucleotidase"/>
    <property type="match status" value="1"/>
</dbReference>
<feature type="binding site" evidence="9">
    <location>
        <position position="99"/>
    </location>
    <ligand>
        <name>a divalent metal cation</name>
        <dbReference type="ChEBI" id="CHEBI:60240"/>
    </ligand>
</feature>
<protein>
    <recommendedName>
        <fullName evidence="9">5'-nucleotidase SurE</fullName>
        <ecNumber evidence="9">3.1.3.5</ecNumber>
    </recommendedName>
    <alternativeName>
        <fullName evidence="9">Nucleoside 5'-monophosphate phosphohydrolase</fullName>
    </alternativeName>
</protein>
<comment type="cofactor">
    <cofactor evidence="2">
        <name>Mg(2+)</name>
        <dbReference type="ChEBI" id="CHEBI:18420"/>
    </cofactor>
</comment>
<keyword evidence="7 9" id="KW-0547">Nucleotide-binding</keyword>
<dbReference type="Proteomes" id="UP000732377">
    <property type="component" value="Unassembled WGS sequence"/>
</dbReference>
<evidence type="ECO:0000313" key="11">
    <source>
        <dbReference type="EMBL" id="MBY6274664.1"/>
    </source>
</evidence>
<dbReference type="Pfam" id="PF01975">
    <property type="entry name" value="SurE"/>
    <property type="match status" value="1"/>
</dbReference>
<comment type="function">
    <text evidence="9">Nucleotidase that shows phosphatase activity on nucleoside 5'-monophosphates.</text>
</comment>
<evidence type="ECO:0000256" key="9">
    <source>
        <dbReference type="HAMAP-Rule" id="MF_00060"/>
    </source>
</evidence>
<comment type="subcellular location">
    <subcellularLocation>
        <location evidence="3 9">Cytoplasm</location>
    </subcellularLocation>
</comment>
<evidence type="ECO:0000256" key="7">
    <source>
        <dbReference type="ARBA" id="ARBA00022741"/>
    </source>
</evidence>
<evidence type="ECO:0000256" key="1">
    <source>
        <dbReference type="ARBA" id="ARBA00000815"/>
    </source>
</evidence>
<dbReference type="FunFam" id="3.40.1210.10:FF:000001">
    <property type="entry name" value="5'/3'-nucleotidase SurE"/>
    <property type="match status" value="1"/>
</dbReference>
<dbReference type="PANTHER" id="PTHR30457">
    <property type="entry name" value="5'-NUCLEOTIDASE SURE"/>
    <property type="match status" value="1"/>
</dbReference>
<organism evidence="11 12">
    <name type="scientific">Symbiobacterium thermophilum</name>
    <dbReference type="NCBI Taxonomy" id="2734"/>
    <lineage>
        <taxon>Bacteria</taxon>
        <taxon>Bacillati</taxon>
        <taxon>Bacillota</taxon>
        <taxon>Clostridia</taxon>
        <taxon>Eubacteriales</taxon>
        <taxon>Symbiobacteriaceae</taxon>
        <taxon>Symbiobacterium</taxon>
    </lineage>
</organism>
<dbReference type="SUPFAM" id="SSF64167">
    <property type="entry name" value="SurE-like"/>
    <property type="match status" value="1"/>
</dbReference>
<dbReference type="EMBL" id="PIUK01000001">
    <property type="protein sequence ID" value="MBY6274664.1"/>
    <property type="molecule type" value="Genomic_DNA"/>
</dbReference>
<dbReference type="InterPro" id="IPR030048">
    <property type="entry name" value="SurE"/>
</dbReference>
<evidence type="ECO:0000313" key="12">
    <source>
        <dbReference type="Proteomes" id="UP000732377"/>
    </source>
</evidence>
<feature type="domain" description="Survival protein SurE-like phosphatase/nucleotidase" evidence="10">
    <location>
        <begin position="4"/>
        <end position="191"/>
    </location>
</feature>
<comment type="caution">
    <text evidence="11">The sequence shown here is derived from an EMBL/GenBank/DDBJ whole genome shotgun (WGS) entry which is preliminary data.</text>
</comment>
<dbReference type="AlphaFoldDB" id="A0A953I662"/>
<proteinExistence type="inferred from homology"/>
<comment type="similarity">
    <text evidence="4 9">Belongs to the SurE nucleotidase family.</text>
</comment>
<keyword evidence="5 9" id="KW-0963">Cytoplasm</keyword>
<dbReference type="PANTHER" id="PTHR30457:SF12">
    <property type="entry name" value="5'_3'-NUCLEOTIDASE SURE"/>
    <property type="match status" value="1"/>
</dbReference>
<feature type="binding site" evidence="9">
    <location>
        <position position="10"/>
    </location>
    <ligand>
        <name>a divalent metal cation</name>
        <dbReference type="ChEBI" id="CHEBI:60240"/>
    </ligand>
</feature>
<dbReference type="NCBIfam" id="NF001490">
    <property type="entry name" value="PRK00346.1-4"/>
    <property type="match status" value="1"/>
</dbReference>
<dbReference type="GO" id="GO:0046872">
    <property type="term" value="F:metal ion binding"/>
    <property type="evidence" value="ECO:0007669"/>
    <property type="project" value="UniProtKB-UniRule"/>
</dbReference>
<dbReference type="GO" id="GO:0008254">
    <property type="term" value="F:3'-nucleotidase activity"/>
    <property type="evidence" value="ECO:0007669"/>
    <property type="project" value="TreeGrafter"/>
</dbReference>
<dbReference type="EC" id="3.1.3.5" evidence="9"/>
<evidence type="ECO:0000256" key="4">
    <source>
        <dbReference type="ARBA" id="ARBA00011062"/>
    </source>
</evidence>
<evidence type="ECO:0000256" key="6">
    <source>
        <dbReference type="ARBA" id="ARBA00022723"/>
    </source>
</evidence>
<keyword evidence="8 9" id="KW-0378">Hydrolase</keyword>
<dbReference type="GO" id="GO:0008253">
    <property type="term" value="F:5'-nucleotidase activity"/>
    <property type="evidence" value="ECO:0007669"/>
    <property type="project" value="UniProtKB-UniRule"/>
</dbReference>
<name>A0A953I662_SYMTR</name>
<dbReference type="NCBIfam" id="NF001492">
    <property type="entry name" value="PRK00346.2-2"/>
    <property type="match status" value="1"/>
</dbReference>
<feature type="binding site" evidence="9">
    <location>
        <position position="42"/>
    </location>
    <ligand>
        <name>a divalent metal cation</name>
        <dbReference type="ChEBI" id="CHEBI:60240"/>
    </ligand>
</feature>
<evidence type="ECO:0000256" key="2">
    <source>
        <dbReference type="ARBA" id="ARBA00001946"/>
    </source>
</evidence>
<dbReference type="HAMAP" id="MF_00060">
    <property type="entry name" value="SurE"/>
    <property type="match status" value="1"/>
</dbReference>
<sequence>MALVLLTNDDGIFAPGINALRARMEQIPGLEVWAVAPDRERSASGHAITTYRPLFPVRVEIPGAVAPCISVTGTPADSAKLAIEAILPRRPDLVISGINRGANLGTDIFYSGTVAAALEGPILGIPAIAVSLDSMTSSDYSAAADFAAQLALKVLEEGLPEGTLLNVNVPALPREAIKGVRVTKVGRRIYRDQWVRRMHPRGQEYYWLAGELAEIHNDRESDVSAVEAGYISVTPVHLDLTRYDQMDRLRQWNLTF</sequence>
<dbReference type="NCBIfam" id="TIGR00087">
    <property type="entry name" value="surE"/>
    <property type="match status" value="1"/>
</dbReference>
<accession>A0A953I662</accession>